<protein>
    <submittedName>
        <fullName evidence="2">Uncharacterized protein</fullName>
    </submittedName>
</protein>
<evidence type="ECO:0000313" key="3">
    <source>
        <dbReference type="Proteomes" id="UP000095210"/>
    </source>
</evidence>
<dbReference type="EMBL" id="CP014859">
    <property type="protein sequence ID" value="AOS64126.1"/>
    <property type="molecule type" value="Genomic_DNA"/>
</dbReference>
<dbReference type="AlphaFoldDB" id="A0AAC9MZM8"/>
<keyword evidence="3" id="KW-1185">Reference proteome</keyword>
<evidence type="ECO:0000313" key="2">
    <source>
        <dbReference type="EMBL" id="AOS64126.1"/>
    </source>
</evidence>
<sequence>MSHDVVIGRGPGPAESLPGPDGKTPARRVAAGYEPADISSVNVEAESTVDITELAVHPRPDRAATGRSTWQSYIRGACL</sequence>
<proteinExistence type="predicted"/>
<organism evidence="2 3">
    <name type="scientific">Actinoalloteichus hymeniacidonis</name>
    <dbReference type="NCBI Taxonomy" id="340345"/>
    <lineage>
        <taxon>Bacteria</taxon>
        <taxon>Bacillati</taxon>
        <taxon>Actinomycetota</taxon>
        <taxon>Actinomycetes</taxon>
        <taxon>Pseudonocardiales</taxon>
        <taxon>Pseudonocardiaceae</taxon>
        <taxon>Actinoalloteichus</taxon>
    </lineage>
</organism>
<dbReference type="RefSeq" id="WP_069850209.1">
    <property type="nucleotide sequence ID" value="NZ_CP014859.1"/>
</dbReference>
<dbReference type="KEGG" id="ahm:TL08_16630"/>
<feature type="region of interest" description="Disordered" evidence="1">
    <location>
        <begin position="1"/>
        <end position="27"/>
    </location>
</feature>
<accession>A0AAC9MZM8</accession>
<dbReference type="Proteomes" id="UP000095210">
    <property type="component" value="Chromosome"/>
</dbReference>
<gene>
    <name evidence="2" type="ORF">TL08_16630</name>
</gene>
<evidence type="ECO:0000256" key="1">
    <source>
        <dbReference type="SAM" id="MobiDB-lite"/>
    </source>
</evidence>
<reference evidence="3" key="1">
    <citation type="submission" date="2016-03" db="EMBL/GenBank/DDBJ databases">
        <title>Complete genome sequence of the type strain Actinoalloteichus hymeniacidonis DSM 45092.</title>
        <authorList>
            <person name="Schaffert L."/>
            <person name="Albersmeier A."/>
            <person name="Winkler A."/>
            <person name="Kalinowski J."/>
            <person name="Zotchev S."/>
            <person name="Ruckert C."/>
        </authorList>
    </citation>
    <scope>NUCLEOTIDE SEQUENCE [LARGE SCALE GENOMIC DNA]</scope>
    <source>
        <strain evidence="3">HPA177(T) (DSM 45092(T))</strain>
    </source>
</reference>
<name>A0AAC9MZM8_9PSEU</name>